<comment type="caution">
    <text evidence="8">The sequence shown here is derived from an EMBL/GenBank/DDBJ whole genome shotgun (WGS) entry which is preliminary data.</text>
</comment>
<dbReference type="EMBL" id="VYSB01000001">
    <property type="protein sequence ID" value="MYZ50933.1"/>
    <property type="molecule type" value="Genomic_DNA"/>
</dbReference>
<dbReference type="EMBL" id="VYSB01000020">
    <property type="protein sequence ID" value="MYZ53464.1"/>
    <property type="molecule type" value="Genomic_DNA"/>
</dbReference>
<evidence type="ECO:0000313" key="6">
    <source>
        <dbReference type="EMBL" id="MYZ51220.1"/>
    </source>
</evidence>
<dbReference type="SUPFAM" id="SSF53098">
    <property type="entry name" value="Ribonuclease H-like"/>
    <property type="match status" value="1"/>
</dbReference>
<evidence type="ECO:0000313" key="3">
    <source>
        <dbReference type="EMBL" id="MYZ50669.1"/>
    </source>
</evidence>
<dbReference type="EMBL" id="VYSB01000011">
    <property type="protein sequence ID" value="MYZ52705.1"/>
    <property type="molecule type" value="Genomic_DNA"/>
</dbReference>
<dbReference type="InterPro" id="IPR047655">
    <property type="entry name" value="Transpos_IS630-like"/>
</dbReference>
<dbReference type="InterPro" id="IPR038717">
    <property type="entry name" value="Tc1-like_DDE_dom"/>
</dbReference>
<evidence type="ECO:0000313" key="11">
    <source>
        <dbReference type="EMBL" id="MYZ53675.1"/>
    </source>
</evidence>
<dbReference type="EMBL" id="VYSB01000002">
    <property type="protein sequence ID" value="MYZ51220.1"/>
    <property type="molecule type" value="Genomic_DNA"/>
</dbReference>
<dbReference type="Gene3D" id="3.30.420.10">
    <property type="entry name" value="Ribonuclease H-like superfamily/Ribonuclease H"/>
    <property type="match status" value="1"/>
</dbReference>
<evidence type="ECO:0000313" key="5">
    <source>
        <dbReference type="EMBL" id="MYZ50933.1"/>
    </source>
</evidence>
<reference evidence="8 12" key="1">
    <citation type="submission" date="2019-09" db="EMBL/GenBank/DDBJ databases">
        <title>Identification of Malikia spinosa a prominent benzene-, toluene-, and ethylbenzene-degrading bacterium: enrichment, isolation and whole genome sequencing.</title>
        <authorList>
            <person name="Tancsics A."/>
            <person name="Revesz F."/>
            <person name="Kriszt B."/>
        </authorList>
    </citation>
    <scope>NUCLEOTIDE SEQUENCE [LARGE SCALE GENOMIC DNA]</scope>
    <source>
        <strain evidence="8 12">AB6</strain>
    </source>
</reference>
<evidence type="ECO:0000313" key="12">
    <source>
        <dbReference type="Proteomes" id="UP000481947"/>
    </source>
</evidence>
<evidence type="ECO:0000313" key="7">
    <source>
        <dbReference type="EMBL" id="MYZ51417.1"/>
    </source>
</evidence>
<dbReference type="EMBL" id="VYSB01000001">
    <property type="protein sequence ID" value="MYZ50669.1"/>
    <property type="molecule type" value="Genomic_DNA"/>
</dbReference>
<gene>
    <name evidence="3" type="ORF">F5985_00565</name>
    <name evidence="4" type="ORF">F5985_01955</name>
    <name evidence="5" type="ORF">F5985_01985</name>
    <name evidence="6" type="ORF">F5985_03470</name>
    <name evidence="7" type="ORF">F5985_04520</name>
    <name evidence="8" type="ORF">F5985_05395</name>
    <name evidence="9" type="ORF">F5985_11285</name>
    <name evidence="10" type="ORF">F5985_15320</name>
    <name evidence="11" type="ORF">F5985_16450</name>
</gene>
<evidence type="ECO:0000313" key="8">
    <source>
        <dbReference type="EMBL" id="MYZ51582.1"/>
    </source>
</evidence>
<dbReference type="InterPro" id="IPR036397">
    <property type="entry name" value="RNaseH_sf"/>
</dbReference>
<evidence type="ECO:0000313" key="10">
    <source>
        <dbReference type="EMBL" id="MYZ53464.1"/>
    </source>
</evidence>
<dbReference type="Pfam" id="PF13358">
    <property type="entry name" value="DDE_3"/>
    <property type="match status" value="1"/>
</dbReference>
<dbReference type="EMBL" id="VYSB01000004">
    <property type="protein sequence ID" value="MYZ51582.1"/>
    <property type="molecule type" value="Genomic_DNA"/>
</dbReference>
<dbReference type="PANTHER" id="PTHR46564">
    <property type="entry name" value="TRANSPOSASE"/>
    <property type="match status" value="1"/>
</dbReference>
<dbReference type="EMBL" id="VYSB01000001">
    <property type="protein sequence ID" value="MYZ50929.1"/>
    <property type="molecule type" value="Genomic_DNA"/>
</dbReference>
<sequence>MGQGEALDGGRTAAAPHPSPGYPCEYGHAHPSPQGQGPGVEAHPPLCEKKRDEAEFAKSSQAIDQLRAQAQAGDIVLAYLDEAGFAQVHPNRSAWTPRGEQHRIEAPRGQRLNVMAALLSSGQVVHAHYWETSTAETFLGFVDHLRGQVSKPLVIVLDNASIHRAKAIQPALALLEQQGVKFEFLSPYSPELNRIETMWRLMKHRWMEVKRRTKEELERAVEQVFEHFGSQFKMDF</sequence>
<dbReference type="PANTHER" id="PTHR46564:SF1">
    <property type="entry name" value="TRANSPOSASE"/>
    <property type="match status" value="1"/>
</dbReference>
<dbReference type="NCBIfam" id="NF033545">
    <property type="entry name" value="transpos_IS630"/>
    <property type="match status" value="1"/>
</dbReference>
<feature type="domain" description="Tc1-like transposase DDE" evidence="2">
    <location>
        <begin position="77"/>
        <end position="217"/>
    </location>
</feature>
<proteinExistence type="predicted"/>
<evidence type="ECO:0000313" key="4">
    <source>
        <dbReference type="EMBL" id="MYZ50929.1"/>
    </source>
</evidence>
<dbReference type="GO" id="GO:0003676">
    <property type="term" value="F:nucleic acid binding"/>
    <property type="evidence" value="ECO:0007669"/>
    <property type="project" value="InterPro"/>
</dbReference>
<dbReference type="InterPro" id="IPR012337">
    <property type="entry name" value="RNaseH-like_sf"/>
</dbReference>
<dbReference type="EMBL" id="VYSB01000003">
    <property type="protein sequence ID" value="MYZ51417.1"/>
    <property type="molecule type" value="Genomic_DNA"/>
</dbReference>
<dbReference type="Proteomes" id="UP000481947">
    <property type="component" value="Unassembled WGS sequence"/>
</dbReference>
<feature type="region of interest" description="Disordered" evidence="1">
    <location>
        <begin position="1"/>
        <end position="45"/>
    </location>
</feature>
<evidence type="ECO:0000256" key="1">
    <source>
        <dbReference type="SAM" id="MobiDB-lite"/>
    </source>
</evidence>
<name>A0A7C9N7X4_9BURK</name>
<evidence type="ECO:0000259" key="2">
    <source>
        <dbReference type="Pfam" id="PF13358"/>
    </source>
</evidence>
<evidence type="ECO:0000313" key="9">
    <source>
        <dbReference type="EMBL" id="MYZ52705.1"/>
    </source>
</evidence>
<protein>
    <submittedName>
        <fullName evidence="8">IS630 family transposase</fullName>
    </submittedName>
</protein>
<organism evidence="8 12">
    <name type="scientific">Malikia spinosa</name>
    <dbReference type="NCBI Taxonomy" id="86180"/>
    <lineage>
        <taxon>Bacteria</taxon>
        <taxon>Pseudomonadati</taxon>
        <taxon>Pseudomonadota</taxon>
        <taxon>Betaproteobacteria</taxon>
        <taxon>Burkholderiales</taxon>
        <taxon>Comamonadaceae</taxon>
        <taxon>Malikia</taxon>
    </lineage>
</organism>
<dbReference type="AlphaFoldDB" id="A0A7C9N7X4"/>
<accession>A0A7C9N7X4</accession>
<dbReference type="EMBL" id="VYSB01000025">
    <property type="protein sequence ID" value="MYZ53675.1"/>
    <property type="molecule type" value="Genomic_DNA"/>
</dbReference>